<dbReference type="AlphaFoldDB" id="A0A679JA90"/>
<feature type="compositionally biased region" description="Polar residues" evidence="1">
    <location>
        <begin position="92"/>
        <end position="103"/>
    </location>
</feature>
<sequence length="225" mass="23915">MGTLDAPVLANLHGGRVDPEVGPLALDRPIEERAHALVDLLVQPRHLAFRHAGATHRLYQIVHRAGQDALDVPPGSPRSAPSRPAGVALESPGNTSPCATSGCATPPCQPGPANPGRDSLCAGPAARRSSRRGRPRSGRPPPVPSAARPQSRSSRAADPRRRSSPSAREGSSSRRSSGDSRVRGWSSQPDPTRQPPMTTRQLHHRLRHDPISPPPTLEKTMSICA</sequence>
<evidence type="ECO:0000313" key="2">
    <source>
        <dbReference type="EMBL" id="CAA2105618.1"/>
    </source>
</evidence>
<feature type="region of interest" description="Disordered" evidence="1">
    <location>
        <begin position="69"/>
        <end position="225"/>
    </location>
</feature>
<feature type="compositionally biased region" description="Low complexity" evidence="1">
    <location>
        <begin position="77"/>
        <end position="88"/>
    </location>
</feature>
<dbReference type="EMBL" id="LR743504">
    <property type="protein sequence ID" value="CAA2105618.1"/>
    <property type="molecule type" value="Genomic_DNA"/>
</dbReference>
<feature type="compositionally biased region" description="Basic residues" evidence="1">
    <location>
        <begin position="128"/>
        <end position="137"/>
    </location>
</feature>
<accession>A0A679JA90</accession>
<organism evidence="2">
    <name type="scientific">Methylobacterium bullatum</name>
    <dbReference type="NCBI Taxonomy" id="570505"/>
    <lineage>
        <taxon>Bacteria</taxon>
        <taxon>Pseudomonadati</taxon>
        <taxon>Pseudomonadota</taxon>
        <taxon>Alphaproteobacteria</taxon>
        <taxon>Hyphomicrobiales</taxon>
        <taxon>Methylobacteriaceae</taxon>
        <taxon>Methylobacterium</taxon>
    </lineage>
</organism>
<reference evidence="2" key="1">
    <citation type="submission" date="2019-12" db="EMBL/GenBank/DDBJ databases">
        <authorList>
            <person name="Cremers G."/>
        </authorList>
    </citation>
    <scope>NUCLEOTIDE SEQUENCE</scope>
    <source>
        <strain evidence="2">Mbul1</strain>
    </source>
</reference>
<protein>
    <submittedName>
        <fullName evidence="2">Uncharacterized protein</fullName>
    </submittedName>
</protein>
<feature type="compositionally biased region" description="Low complexity" evidence="1">
    <location>
        <begin position="145"/>
        <end position="154"/>
    </location>
</feature>
<evidence type="ECO:0000256" key="1">
    <source>
        <dbReference type="SAM" id="MobiDB-lite"/>
    </source>
</evidence>
<feature type="compositionally biased region" description="Low complexity" evidence="1">
    <location>
        <begin position="164"/>
        <end position="175"/>
    </location>
</feature>
<feature type="compositionally biased region" description="Polar residues" evidence="1">
    <location>
        <begin position="188"/>
        <end position="200"/>
    </location>
</feature>
<name>A0A679JA90_9HYPH</name>
<proteinExistence type="predicted"/>
<gene>
    <name evidence="2" type="ORF">MBUL_03283</name>
</gene>